<dbReference type="AlphaFoldDB" id="D8QUU3"/>
<accession>D8QUU3</accession>
<dbReference type="HOGENOM" id="CLU_151565_0_0_1"/>
<dbReference type="EMBL" id="GL377567">
    <property type="protein sequence ID" value="EFJ35932.1"/>
    <property type="molecule type" value="Genomic_DNA"/>
</dbReference>
<name>D8QUU3_SELML</name>
<gene>
    <name evidence="2" type="ORF">SELMODRAFT_404277</name>
</gene>
<reference evidence="2 3" key="1">
    <citation type="journal article" date="2011" name="Science">
        <title>The Selaginella genome identifies genetic changes associated with the evolution of vascular plants.</title>
        <authorList>
            <person name="Banks J.A."/>
            <person name="Nishiyama T."/>
            <person name="Hasebe M."/>
            <person name="Bowman J.L."/>
            <person name="Gribskov M."/>
            <person name="dePamphilis C."/>
            <person name="Albert V.A."/>
            <person name="Aono N."/>
            <person name="Aoyama T."/>
            <person name="Ambrose B.A."/>
            <person name="Ashton N.W."/>
            <person name="Axtell M.J."/>
            <person name="Barker E."/>
            <person name="Barker M.S."/>
            <person name="Bennetzen J.L."/>
            <person name="Bonawitz N.D."/>
            <person name="Chapple C."/>
            <person name="Cheng C."/>
            <person name="Correa L.G."/>
            <person name="Dacre M."/>
            <person name="DeBarry J."/>
            <person name="Dreyer I."/>
            <person name="Elias M."/>
            <person name="Engstrom E.M."/>
            <person name="Estelle M."/>
            <person name="Feng L."/>
            <person name="Finet C."/>
            <person name="Floyd S.K."/>
            <person name="Frommer W.B."/>
            <person name="Fujita T."/>
            <person name="Gramzow L."/>
            <person name="Gutensohn M."/>
            <person name="Harholt J."/>
            <person name="Hattori M."/>
            <person name="Heyl A."/>
            <person name="Hirai T."/>
            <person name="Hiwatashi Y."/>
            <person name="Ishikawa M."/>
            <person name="Iwata M."/>
            <person name="Karol K.G."/>
            <person name="Koehler B."/>
            <person name="Kolukisaoglu U."/>
            <person name="Kubo M."/>
            <person name="Kurata T."/>
            <person name="Lalonde S."/>
            <person name="Li K."/>
            <person name="Li Y."/>
            <person name="Litt A."/>
            <person name="Lyons E."/>
            <person name="Manning G."/>
            <person name="Maruyama T."/>
            <person name="Michael T.P."/>
            <person name="Mikami K."/>
            <person name="Miyazaki S."/>
            <person name="Morinaga S."/>
            <person name="Murata T."/>
            <person name="Mueller-Roeber B."/>
            <person name="Nelson D.R."/>
            <person name="Obara M."/>
            <person name="Oguri Y."/>
            <person name="Olmstead R.G."/>
            <person name="Onodera N."/>
            <person name="Petersen B.L."/>
            <person name="Pils B."/>
            <person name="Prigge M."/>
            <person name="Rensing S.A."/>
            <person name="Riano-Pachon D.M."/>
            <person name="Roberts A.W."/>
            <person name="Sato Y."/>
            <person name="Scheller H.V."/>
            <person name="Schulz B."/>
            <person name="Schulz C."/>
            <person name="Shakirov E.V."/>
            <person name="Shibagaki N."/>
            <person name="Shinohara N."/>
            <person name="Shippen D.E."/>
            <person name="Soerensen I."/>
            <person name="Sotooka R."/>
            <person name="Sugimoto N."/>
            <person name="Sugita M."/>
            <person name="Sumikawa N."/>
            <person name="Tanurdzic M."/>
            <person name="Theissen G."/>
            <person name="Ulvskov P."/>
            <person name="Wakazuki S."/>
            <person name="Weng J.K."/>
            <person name="Willats W.W."/>
            <person name="Wipf D."/>
            <person name="Wolf P.G."/>
            <person name="Yang L."/>
            <person name="Zimmer A.D."/>
            <person name="Zhu Q."/>
            <person name="Mitros T."/>
            <person name="Hellsten U."/>
            <person name="Loque D."/>
            <person name="Otillar R."/>
            <person name="Salamov A."/>
            <person name="Schmutz J."/>
            <person name="Shapiro H."/>
            <person name="Lindquist E."/>
            <person name="Lucas S."/>
            <person name="Rokhsar D."/>
            <person name="Grigoriev I.V."/>
        </authorList>
    </citation>
    <scope>NUCLEOTIDE SEQUENCE [LARGE SCALE GENOMIC DNA]</scope>
</reference>
<feature type="chain" id="PRO_5003121246" evidence="1">
    <location>
        <begin position="22"/>
        <end position="136"/>
    </location>
</feature>
<proteinExistence type="predicted"/>
<dbReference type="InParanoid" id="D8QUU3"/>
<protein>
    <submittedName>
        <fullName evidence="2">Uncharacterized protein</fullName>
    </submittedName>
</protein>
<evidence type="ECO:0000256" key="1">
    <source>
        <dbReference type="SAM" id="SignalP"/>
    </source>
</evidence>
<keyword evidence="3" id="KW-1185">Reference proteome</keyword>
<keyword evidence="1" id="KW-0732">Signal</keyword>
<sequence>MAKVFLLSPLLFGLLLFVADGSRNTQNIVLVTDKESDVTYIVEGPREGLQDTYCCLRNGFGCIQECDSNITYHCCLKNAFGCLQLCEPNVKYFCCLKNGFGSCLQLCDSSKEHYCCKKNGFGSCTGMCPKKVNLMK</sequence>
<evidence type="ECO:0000313" key="2">
    <source>
        <dbReference type="EMBL" id="EFJ35932.1"/>
    </source>
</evidence>
<evidence type="ECO:0000313" key="3">
    <source>
        <dbReference type="Proteomes" id="UP000001514"/>
    </source>
</evidence>
<dbReference type="Gramene" id="EFJ35932">
    <property type="protein sequence ID" value="EFJ35932"/>
    <property type="gene ID" value="SELMODRAFT_404277"/>
</dbReference>
<dbReference type="KEGG" id="smo:SELMODRAFT_404277"/>
<feature type="signal peptide" evidence="1">
    <location>
        <begin position="1"/>
        <end position="21"/>
    </location>
</feature>
<organism evidence="3">
    <name type="scientific">Selaginella moellendorffii</name>
    <name type="common">Spikemoss</name>
    <dbReference type="NCBI Taxonomy" id="88036"/>
    <lineage>
        <taxon>Eukaryota</taxon>
        <taxon>Viridiplantae</taxon>
        <taxon>Streptophyta</taxon>
        <taxon>Embryophyta</taxon>
        <taxon>Tracheophyta</taxon>
        <taxon>Lycopodiopsida</taxon>
        <taxon>Selaginellales</taxon>
        <taxon>Selaginellaceae</taxon>
        <taxon>Selaginella</taxon>
    </lineage>
</organism>
<dbReference type="Proteomes" id="UP000001514">
    <property type="component" value="Unassembled WGS sequence"/>
</dbReference>